<proteinExistence type="predicted"/>
<organism evidence="1 2">
    <name type="scientific">Cinara cedri</name>
    <dbReference type="NCBI Taxonomy" id="506608"/>
    <lineage>
        <taxon>Eukaryota</taxon>
        <taxon>Metazoa</taxon>
        <taxon>Ecdysozoa</taxon>
        <taxon>Arthropoda</taxon>
        <taxon>Hexapoda</taxon>
        <taxon>Insecta</taxon>
        <taxon>Pterygota</taxon>
        <taxon>Neoptera</taxon>
        <taxon>Paraneoptera</taxon>
        <taxon>Hemiptera</taxon>
        <taxon>Sternorrhyncha</taxon>
        <taxon>Aphidomorpha</taxon>
        <taxon>Aphidoidea</taxon>
        <taxon>Aphididae</taxon>
        <taxon>Lachninae</taxon>
        <taxon>Cinara</taxon>
    </lineage>
</organism>
<accession>A0A5E4MZG5</accession>
<protein>
    <submittedName>
        <fullName evidence="1">Uncharacterized protein</fullName>
    </submittedName>
</protein>
<dbReference type="OrthoDB" id="6682367at2759"/>
<sequence length="97" mass="11226">MHAAAEGPFRPSNGFGVFIFATERFGCRSANAEFDLLSQRYTHAAVRAADRLLFCSLYRRRFVRMKNDVRSVSSFWSLHHERLDGERRKDSPAGFRL</sequence>
<dbReference type="EMBL" id="CABPRJ010001441">
    <property type="protein sequence ID" value="VVC37056.1"/>
    <property type="molecule type" value="Genomic_DNA"/>
</dbReference>
<evidence type="ECO:0000313" key="2">
    <source>
        <dbReference type="Proteomes" id="UP000325440"/>
    </source>
</evidence>
<keyword evidence="2" id="KW-1185">Reference proteome</keyword>
<dbReference type="Proteomes" id="UP000325440">
    <property type="component" value="Unassembled WGS sequence"/>
</dbReference>
<evidence type="ECO:0000313" key="1">
    <source>
        <dbReference type="EMBL" id="VVC37056.1"/>
    </source>
</evidence>
<reference evidence="1 2" key="1">
    <citation type="submission" date="2019-08" db="EMBL/GenBank/DDBJ databases">
        <authorList>
            <person name="Alioto T."/>
            <person name="Alioto T."/>
            <person name="Gomez Garrido J."/>
        </authorList>
    </citation>
    <scope>NUCLEOTIDE SEQUENCE [LARGE SCALE GENOMIC DNA]</scope>
</reference>
<dbReference type="AlphaFoldDB" id="A0A5E4MZG5"/>
<gene>
    <name evidence="1" type="ORF">CINCED_3A002155</name>
</gene>
<name>A0A5E4MZG5_9HEMI</name>